<dbReference type="AlphaFoldDB" id="A0A835FIQ2"/>
<dbReference type="Proteomes" id="UP000636709">
    <property type="component" value="Unassembled WGS sequence"/>
</dbReference>
<reference evidence="1" key="1">
    <citation type="submission" date="2020-07" db="EMBL/GenBank/DDBJ databases">
        <title>Genome sequence and genetic diversity analysis of an under-domesticated orphan crop, white fonio (Digitaria exilis).</title>
        <authorList>
            <person name="Bennetzen J.L."/>
            <person name="Chen S."/>
            <person name="Ma X."/>
            <person name="Wang X."/>
            <person name="Yssel A.E.J."/>
            <person name="Chaluvadi S.R."/>
            <person name="Johnson M."/>
            <person name="Gangashetty P."/>
            <person name="Hamidou F."/>
            <person name="Sanogo M.D."/>
            <person name="Zwaenepoel A."/>
            <person name="Wallace J."/>
            <person name="Van De Peer Y."/>
            <person name="Van Deynze A."/>
        </authorList>
    </citation>
    <scope>NUCLEOTIDE SEQUENCE</scope>
    <source>
        <tissue evidence="1">Leaves</tissue>
    </source>
</reference>
<dbReference type="OrthoDB" id="10426270at2759"/>
<name>A0A835FIQ2_9POAL</name>
<comment type="caution">
    <text evidence="1">The sequence shown here is derived from an EMBL/GenBank/DDBJ whole genome shotgun (WGS) entry which is preliminary data.</text>
</comment>
<evidence type="ECO:0000313" key="1">
    <source>
        <dbReference type="EMBL" id="KAF8760504.1"/>
    </source>
</evidence>
<proteinExistence type="predicted"/>
<gene>
    <name evidence="1" type="ORF">HU200_010127</name>
</gene>
<keyword evidence="2" id="KW-1185">Reference proteome</keyword>
<dbReference type="EMBL" id="JACEFO010000708">
    <property type="protein sequence ID" value="KAF8760504.1"/>
    <property type="molecule type" value="Genomic_DNA"/>
</dbReference>
<organism evidence="1 2">
    <name type="scientific">Digitaria exilis</name>
    <dbReference type="NCBI Taxonomy" id="1010633"/>
    <lineage>
        <taxon>Eukaryota</taxon>
        <taxon>Viridiplantae</taxon>
        <taxon>Streptophyta</taxon>
        <taxon>Embryophyta</taxon>
        <taxon>Tracheophyta</taxon>
        <taxon>Spermatophyta</taxon>
        <taxon>Magnoliopsida</taxon>
        <taxon>Liliopsida</taxon>
        <taxon>Poales</taxon>
        <taxon>Poaceae</taxon>
        <taxon>PACMAD clade</taxon>
        <taxon>Panicoideae</taxon>
        <taxon>Panicodae</taxon>
        <taxon>Paniceae</taxon>
        <taxon>Anthephorinae</taxon>
        <taxon>Digitaria</taxon>
    </lineage>
</organism>
<protein>
    <submittedName>
        <fullName evidence="1">Uncharacterized protein</fullName>
    </submittedName>
</protein>
<evidence type="ECO:0000313" key="2">
    <source>
        <dbReference type="Proteomes" id="UP000636709"/>
    </source>
</evidence>
<accession>A0A835FIQ2</accession>
<sequence>MIGPAAAQTVRQKEQMVIYTAWNLWKERCRRVFDNKAMMVTQLVLLIK</sequence>